<comment type="caution">
    <text evidence="2">The sequence shown here is derived from an EMBL/GenBank/DDBJ whole genome shotgun (WGS) entry which is preliminary data.</text>
</comment>
<dbReference type="EMBL" id="JBFDAA010000015">
    <property type="protein sequence ID" value="KAL1117566.1"/>
    <property type="molecule type" value="Genomic_DNA"/>
</dbReference>
<dbReference type="AlphaFoldDB" id="A0ABD0Y279"/>
<proteinExistence type="predicted"/>
<feature type="coiled-coil region" evidence="1">
    <location>
        <begin position="68"/>
        <end position="95"/>
    </location>
</feature>
<evidence type="ECO:0000313" key="3">
    <source>
        <dbReference type="Proteomes" id="UP001558652"/>
    </source>
</evidence>
<protein>
    <submittedName>
        <fullName evidence="2">Uncharacterized protein</fullName>
    </submittedName>
</protein>
<evidence type="ECO:0000313" key="2">
    <source>
        <dbReference type="EMBL" id="KAL1117566.1"/>
    </source>
</evidence>
<gene>
    <name evidence="2" type="ORF">AAG570_003881</name>
</gene>
<keyword evidence="1" id="KW-0175">Coiled coil</keyword>
<keyword evidence="3" id="KW-1185">Reference proteome</keyword>
<evidence type="ECO:0000256" key="1">
    <source>
        <dbReference type="SAM" id="Coils"/>
    </source>
</evidence>
<sequence length="127" mass="14857">MIPEHYKILKEMSKLKAKEHVLKERKEIVAHKMAAARNEFLRSVVHQRQKMRSAEEAKMATRDAYRGVDSLQQEVANEERDIHILQEEEQGLCQELLAAEARVADNDQDSLSTQRKRSYANYLYVPF</sequence>
<accession>A0ABD0Y279</accession>
<dbReference type="Proteomes" id="UP001558652">
    <property type="component" value="Unassembled WGS sequence"/>
</dbReference>
<name>A0ABD0Y279_9HEMI</name>
<reference evidence="2 3" key="1">
    <citation type="submission" date="2024-07" db="EMBL/GenBank/DDBJ databases">
        <title>Chromosome-level genome assembly of the water stick insect Ranatra chinensis (Heteroptera: Nepidae).</title>
        <authorList>
            <person name="Liu X."/>
        </authorList>
    </citation>
    <scope>NUCLEOTIDE SEQUENCE [LARGE SCALE GENOMIC DNA]</scope>
    <source>
        <strain evidence="2">Cailab_2021Rc</strain>
        <tissue evidence="2">Muscle</tissue>
    </source>
</reference>
<organism evidence="2 3">
    <name type="scientific">Ranatra chinensis</name>
    <dbReference type="NCBI Taxonomy" id="642074"/>
    <lineage>
        <taxon>Eukaryota</taxon>
        <taxon>Metazoa</taxon>
        <taxon>Ecdysozoa</taxon>
        <taxon>Arthropoda</taxon>
        <taxon>Hexapoda</taxon>
        <taxon>Insecta</taxon>
        <taxon>Pterygota</taxon>
        <taxon>Neoptera</taxon>
        <taxon>Paraneoptera</taxon>
        <taxon>Hemiptera</taxon>
        <taxon>Heteroptera</taxon>
        <taxon>Panheteroptera</taxon>
        <taxon>Nepomorpha</taxon>
        <taxon>Nepidae</taxon>
        <taxon>Ranatrinae</taxon>
        <taxon>Ranatra</taxon>
    </lineage>
</organism>